<reference evidence="2 3" key="1">
    <citation type="journal article" date="2016" name="Mol. Biol. Evol.">
        <title>Genome-Wide Survey of Gut Fungi (Harpellales) Reveals the First Horizontally Transferred Ubiquitin Gene from a Mosquito Host.</title>
        <authorList>
            <person name="Wang Y."/>
            <person name="White M.M."/>
            <person name="Kvist S."/>
            <person name="Moncalvo J.M."/>
        </authorList>
    </citation>
    <scope>NUCLEOTIDE SEQUENCE [LARGE SCALE GENOMIC DNA]</scope>
    <source>
        <strain evidence="2 3">ALG-7-W6</strain>
    </source>
</reference>
<comment type="caution">
    <text evidence="2">The sequence shown here is derived from an EMBL/GenBank/DDBJ whole genome shotgun (WGS) entry which is preliminary data.</text>
</comment>
<accession>A0A1R0H8Y7</accession>
<proteinExistence type="predicted"/>
<feature type="region of interest" description="Disordered" evidence="1">
    <location>
        <begin position="67"/>
        <end position="88"/>
    </location>
</feature>
<sequence>MMATVEASNVPVKERNEPMTENLVSSREEDTVSRLVTSLDFKESTVCSSKLMAAVLHVELFGSEKELLEGPPNPKGENTGMFRLTTTI</sequence>
<evidence type="ECO:0000313" key="2">
    <source>
        <dbReference type="EMBL" id="OLY85576.1"/>
    </source>
</evidence>
<dbReference type="AlphaFoldDB" id="A0A1R0H8Y7"/>
<dbReference type="EMBL" id="LSSL01000069">
    <property type="protein sequence ID" value="OLY85576.1"/>
    <property type="molecule type" value="Genomic_DNA"/>
</dbReference>
<organism evidence="2 3">
    <name type="scientific">Smittium mucronatum</name>
    <dbReference type="NCBI Taxonomy" id="133383"/>
    <lineage>
        <taxon>Eukaryota</taxon>
        <taxon>Fungi</taxon>
        <taxon>Fungi incertae sedis</taxon>
        <taxon>Zoopagomycota</taxon>
        <taxon>Kickxellomycotina</taxon>
        <taxon>Harpellomycetes</taxon>
        <taxon>Harpellales</taxon>
        <taxon>Legeriomycetaceae</taxon>
        <taxon>Smittium</taxon>
    </lineage>
</organism>
<dbReference type="Proteomes" id="UP000187455">
    <property type="component" value="Unassembled WGS sequence"/>
</dbReference>
<gene>
    <name evidence="2" type="ORF">AYI68_g229</name>
</gene>
<name>A0A1R0H8Y7_9FUNG</name>
<keyword evidence="3" id="KW-1185">Reference proteome</keyword>
<evidence type="ECO:0000256" key="1">
    <source>
        <dbReference type="SAM" id="MobiDB-lite"/>
    </source>
</evidence>
<feature type="region of interest" description="Disordered" evidence="1">
    <location>
        <begin position="1"/>
        <end position="29"/>
    </location>
</feature>
<evidence type="ECO:0000313" key="3">
    <source>
        <dbReference type="Proteomes" id="UP000187455"/>
    </source>
</evidence>
<protein>
    <submittedName>
        <fullName evidence="2">Uncharacterized protein</fullName>
    </submittedName>
</protein>